<sequence length="686" mass="74306">MRCAPVMRRPARRQAHGPVVEPIAAAMDHAQLPRRAAGRAGRALRVAALVVLAAPLLLLCAALPRADALSTVSAPVVSPGSTTSPSSSANGSTTATPSTASTPTAATAATPTTLPPTSSSAESSSSGASSSPGASPADTNKVPEQRAGPRPRPSSARERPHIVFILADDLGWNDVGFHGSNQIPTPNLDALAYSGLILNNYYVTPICTPTRAALMTGKYPIHTGMQHTVLFGAEPRGLPLSEVLLPQYLHARGYDCRIVGKWHLGHYRREYTPTHRGFRSHLGPWTGHHDYFDHTAVEKTYWGLDMRRDMRPAWDLHGRYSTDAFTEEAERVIGAHNASTPLFLYLAHVAPHSGNPYNPLPAHDKDVAKHDIIPDYNRRRYAAMVHRVDESVGRVVEALRKKNMLRNAVIVFSTDNGGPAEGFNLNAASNWPLRGVKHTLWEGGVRGAALLWSPLLARPARVARQLMHVTDWLPTLYRAAGGDPSALPTMDGVDLWDALSFDLDSNRTSVLHNIDDVYGVAAITVNQWKVVTGATYNGTWDSWYGPSGRDDPVLRPYDVSSVIGSPTGKAAASVGVHLTPDQVWSLRELAEVKCGADSDGDRAGPSCKPLLAPCLFNVATDPCERRNLAGRFPAVLQHVKQILHDINATAVPPGNLPWDPKADPQLWDHTWTNFGDYEENARAGLF</sequence>
<protein>
    <submittedName>
        <fullName evidence="11 12">Arylsulfatase I</fullName>
    </submittedName>
</protein>
<feature type="transmembrane region" description="Helical" evidence="8">
    <location>
        <begin position="43"/>
        <end position="64"/>
    </location>
</feature>
<dbReference type="Gene3D" id="3.40.720.10">
    <property type="entry name" value="Alkaline Phosphatase, subunit A"/>
    <property type="match status" value="1"/>
</dbReference>
<gene>
    <name evidence="11 12" type="primary">LOC113206506</name>
</gene>
<evidence type="ECO:0000256" key="7">
    <source>
        <dbReference type="SAM" id="MobiDB-lite"/>
    </source>
</evidence>
<dbReference type="Pfam" id="PF00884">
    <property type="entry name" value="Sulfatase"/>
    <property type="match status" value="1"/>
</dbReference>
<dbReference type="RefSeq" id="XP_026278400.2">
    <property type="nucleotide sequence ID" value="XM_026422615.2"/>
</dbReference>
<keyword evidence="5" id="KW-0106">Calcium</keyword>
<dbReference type="InterPro" id="IPR024607">
    <property type="entry name" value="Sulfatase_CS"/>
</dbReference>
<evidence type="ECO:0000313" key="11">
    <source>
        <dbReference type="RefSeq" id="XP_026278400.2"/>
    </source>
</evidence>
<comment type="similarity">
    <text evidence="2">Belongs to the sulfatase family.</text>
</comment>
<evidence type="ECO:0000259" key="9">
    <source>
        <dbReference type="Pfam" id="PF00884"/>
    </source>
</evidence>
<feature type="domain" description="Sulfatase N-terminal" evidence="9">
    <location>
        <begin position="160"/>
        <end position="481"/>
    </location>
</feature>
<evidence type="ECO:0000256" key="6">
    <source>
        <dbReference type="ARBA" id="ARBA00023180"/>
    </source>
</evidence>
<dbReference type="CDD" id="cd16029">
    <property type="entry name" value="4-S"/>
    <property type="match status" value="1"/>
</dbReference>
<dbReference type="InterPro" id="IPR047115">
    <property type="entry name" value="ARSB"/>
</dbReference>
<keyword evidence="8" id="KW-0812">Transmembrane</keyword>
<name>A0A6J1SGF7_FRAOC</name>
<dbReference type="GO" id="GO:0008484">
    <property type="term" value="F:sulfuric ester hydrolase activity"/>
    <property type="evidence" value="ECO:0007669"/>
    <property type="project" value="InterPro"/>
</dbReference>
<dbReference type="RefSeq" id="XP_052123945.1">
    <property type="nucleotide sequence ID" value="XM_052267985.1"/>
</dbReference>
<dbReference type="InterPro" id="IPR000917">
    <property type="entry name" value="Sulfatase_N"/>
</dbReference>
<proteinExistence type="inferred from homology"/>
<evidence type="ECO:0000256" key="2">
    <source>
        <dbReference type="ARBA" id="ARBA00008779"/>
    </source>
</evidence>
<dbReference type="GO" id="GO:0046872">
    <property type="term" value="F:metal ion binding"/>
    <property type="evidence" value="ECO:0007669"/>
    <property type="project" value="UniProtKB-KW"/>
</dbReference>
<organism evidence="10 11">
    <name type="scientific">Frankliniella occidentalis</name>
    <name type="common">Western flower thrips</name>
    <name type="synonym">Euthrips occidentalis</name>
    <dbReference type="NCBI Taxonomy" id="133901"/>
    <lineage>
        <taxon>Eukaryota</taxon>
        <taxon>Metazoa</taxon>
        <taxon>Ecdysozoa</taxon>
        <taxon>Arthropoda</taxon>
        <taxon>Hexapoda</taxon>
        <taxon>Insecta</taxon>
        <taxon>Pterygota</taxon>
        <taxon>Neoptera</taxon>
        <taxon>Paraneoptera</taxon>
        <taxon>Thysanoptera</taxon>
        <taxon>Terebrantia</taxon>
        <taxon>Thripoidea</taxon>
        <taxon>Thripidae</taxon>
        <taxon>Frankliniella</taxon>
    </lineage>
</organism>
<dbReference type="PANTHER" id="PTHR10342:SF273">
    <property type="entry name" value="RE14504P"/>
    <property type="match status" value="1"/>
</dbReference>
<evidence type="ECO:0000256" key="1">
    <source>
        <dbReference type="ARBA" id="ARBA00001913"/>
    </source>
</evidence>
<evidence type="ECO:0000256" key="5">
    <source>
        <dbReference type="ARBA" id="ARBA00022837"/>
    </source>
</evidence>
<accession>A0A6J1SGF7</accession>
<dbReference type="Proteomes" id="UP000504606">
    <property type="component" value="Unplaced"/>
</dbReference>
<keyword evidence="4" id="KW-0378">Hydrolase</keyword>
<keyword evidence="6" id="KW-0325">Glycoprotein</keyword>
<evidence type="ECO:0000313" key="12">
    <source>
        <dbReference type="RefSeq" id="XP_052123945.1"/>
    </source>
</evidence>
<keyword evidence="8" id="KW-1133">Transmembrane helix</keyword>
<feature type="region of interest" description="Disordered" evidence="7">
    <location>
        <begin position="74"/>
        <end position="159"/>
    </location>
</feature>
<dbReference type="PROSITE" id="PS00523">
    <property type="entry name" value="SULFATASE_1"/>
    <property type="match status" value="1"/>
</dbReference>
<keyword evidence="3" id="KW-0479">Metal-binding</keyword>
<dbReference type="OrthoDB" id="103349at2759"/>
<evidence type="ECO:0000313" key="10">
    <source>
        <dbReference type="Proteomes" id="UP000504606"/>
    </source>
</evidence>
<dbReference type="Gene3D" id="3.30.1120.10">
    <property type="match status" value="1"/>
</dbReference>
<dbReference type="KEGG" id="foc:113206506"/>
<evidence type="ECO:0000256" key="8">
    <source>
        <dbReference type="SAM" id="Phobius"/>
    </source>
</evidence>
<dbReference type="SUPFAM" id="SSF53649">
    <property type="entry name" value="Alkaline phosphatase-like"/>
    <property type="match status" value="1"/>
</dbReference>
<dbReference type="AlphaFoldDB" id="A0A6J1SGF7"/>
<dbReference type="GeneID" id="113206506"/>
<keyword evidence="8" id="KW-0472">Membrane</keyword>
<dbReference type="PANTHER" id="PTHR10342">
    <property type="entry name" value="ARYLSULFATASE"/>
    <property type="match status" value="1"/>
</dbReference>
<comment type="cofactor">
    <cofactor evidence="1">
        <name>Ca(2+)</name>
        <dbReference type="ChEBI" id="CHEBI:29108"/>
    </cofactor>
</comment>
<dbReference type="InterPro" id="IPR017850">
    <property type="entry name" value="Alkaline_phosphatase_core_sf"/>
</dbReference>
<evidence type="ECO:0000256" key="3">
    <source>
        <dbReference type="ARBA" id="ARBA00022723"/>
    </source>
</evidence>
<feature type="compositionally biased region" description="Low complexity" evidence="7">
    <location>
        <begin position="74"/>
        <end position="137"/>
    </location>
</feature>
<keyword evidence="10" id="KW-1185">Reference proteome</keyword>
<reference evidence="11 12" key="1">
    <citation type="submission" date="2025-04" db="UniProtKB">
        <authorList>
            <consortium name="RefSeq"/>
        </authorList>
    </citation>
    <scope>IDENTIFICATION</scope>
    <source>
        <tissue evidence="11 12">Whole organism</tissue>
    </source>
</reference>
<evidence type="ECO:0000256" key="4">
    <source>
        <dbReference type="ARBA" id="ARBA00022801"/>
    </source>
</evidence>